<evidence type="ECO:0000313" key="1">
    <source>
        <dbReference type="EMBL" id="KAJ6410766.1"/>
    </source>
</evidence>
<gene>
    <name evidence="1" type="ORF">OIU84_007507</name>
</gene>
<sequence>MSLSIHPPIQLKTHHQFRAKTPRKSIAIYASGDNPQSQRQQQQLNLSVLRFTFGIPGLDESYLPRWIGYGFDTTQAQLRTEVLGLSLAAFSAALPYLGRFLKGAAPVDQGTLPQDAEQIFAMSQNISDAQKEDLAWATYILLRNTNTIAVLISIQGELCVRGYWKTPDNMSKDEVLGWFKEQIENIGLSDAKETLYFPRTTESEIWEMLPEGTRSLLVEPVLQATVQSANKTENNDGFILLASSIGYAYSDKDRAWIRAIGNKFRVLENVAMICTFANNNGFHISIDRREFVS</sequence>
<name>A0AAD6JSZ5_9ROSI</name>
<evidence type="ECO:0008006" key="3">
    <source>
        <dbReference type="Google" id="ProtNLM"/>
    </source>
</evidence>
<dbReference type="InterPro" id="IPR021325">
    <property type="entry name" value="CCB2/CCB4"/>
</dbReference>
<keyword evidence="2" id="KW-1185">Reference proteome</keyword>
<organism evidence="1 2">
    <name type="scientific">Salix udensis</name>
    <dbReference type="NCBI Taxonomy" id="889485"/>
    <lineage>
        <taxon>Eukaryota</taxon>
        <taxon>Viridiplantae</taxon>
        <taxon>Streptophyta</taxon>
        <taxon>Embryophyta</taxon>
        <taxon>Tracheophyta</taxon>
        <taxon>Spermatophyta</taxon>
        <taxon>Magnoliopsida</taxon>
        <taxon>eudicotyledons</taxon>
        <taxon>Gunneridae</taxon>
        <taxon>Pentapetalae</taxon>
        <taxon>rosids</taxon>
        <taxon>fabids</taxon>
        <taxon>Malpighiales</taxon>
        <taxon>Salicaceae</taxon>
        <taxon>Saliceae</taxon>
        <taxon>Salix</taxon>
    </lineage>
</organism>
<dbReference type="AlphaFoldDB" id="A0AAD6JSZ5"/>
<protein>
    <recommendedName>
        <fullName evidence="3">Protein COFACTOR ASSEMBLY OF COMPLEX C SUBUNIT B CCB2, chloroplastic</fullName>
    </recommendedName>
</protein>
<reference evidence="1 2" key="1">
    <citation type="journal article" date="2023" name="Int. J. Mol. Sci.">
        <title>De Novo Assembly and Annotation of 11 Diverse Shrub Willow (Salix) Genomes Reveals Novel Gene Organization in Sex-Linked Regions.</title>
        <authorList>
            <person name="Hyden B."/>
            <person name="Feng K."/>
            <person name="Yates T.B."/>
            <person name="Jawdy S."/>
            <person name="Cereghino C."/>
            <person name="Smart L.B."/>
            <person name="Muchero W."/>
        </authorList>
    </citation>
    <scope>NUCLEOTIDE SEQUENCE [LARGE SCALE GENOMIC DNA]</scope>
    <source>
        <tissue evidence="1">Shoot tip</tissue>
    </source>
</reference>
<dbReference type="PANTHER" id="PTHR36403:SF1">
    <property type="entry name" value="PROTEIN COFACTOR ASSEMBLY OF COMPLEX C SUBUNIT B CCB2, CHLOROPLASTIC"/>
    <property type="match status" value="1"/>
</dbReference>
<dbReference type="InterPro" id="IPR044970">
    <property type="entry name" value="CCB2"/>
</dbReference>
<dbReference type="Pfam" id="PF11152">
    <property type="entry name" value="CCB2_CCB4"/>
    <property type="match status" value="1"/>
</dbReference>
<comment type="caution">
    <text evidence="1">The sequence shown here is derived from an EMBL/GenBank/DDBJ whole genome shotgun (WGS) entry which is preliminary data.</text>
</comment>
<evidence type="ECO:0000313" key="2">
    <source>
        <dbReference type="Proteomes" id="UP001162972"/>
    </source>
</evidence>
<accession>A0AAD6JSZ5</accession>
<dbReference type="PANTHER" id="PTHR36403">
    <property type="entry name" value="PROTEIN COFACTOR ASSEMBLY OF COMPLEX C SUBUNIT B CCB2, CHLOROPLASTIC"/>
    <property type="match status" value="1"/>
</dbReference>
<dbReference type="GO" id="GO:0010190">
    <property type="term" value="P:cytochrome b6f complex assembly"/>
    <property type="evidence" value="ECO:0007669"/>
    <property type="project" value="InterPro"/>
</dbReference>
<proteinExistence type="predicted"/>
<dbReference type="Proteomes" id="UP001162972">
    <property type="component" value="Chromosome 15Z"/>
</dbReference>
<dbReference type="EMBL" id="JAPFFJ010000014">
    <property type="protein sequence ID" value="KAJ6410766.1"/>
    <property type="molecule type" value="Genomic_DNA"/>
</dbReference>